<dbReference type="InterPro" id="IPR002018">
    <property type="entry name" value="CarbesteraseB"/>
</dbReference>
<dbReference type="SUPFAM" id="SSF53474">
    <property type="entry name" value="alpha/beta-Hydrolases"/>
    <property type="match status" value="1"/>
</dbReference>
<reference evidence="3" key="1">
    <citation type="thesis" date="2020" institute="ProQuest LLC" country="789 East Eisenhower Parkway, Ann Arbor, MI, USA">
        <title>Comparative Genomics and Chromosome Evolution.</title>
        <authorList>
            <person name="Mudd A.B."/>
        </authorList>
    </citation>
    <scope>NUCLEOTIDE SEQUENCE</scope>
    <source>
        <strain evidence="3">HN-11 Male</strain>
        <tissue evidence="3">Kidney and liver</tissue>
    </source>
</reference>
<dbReference type="PANTHER" id="PTHR11559">
    <property type="entry name" value="CARBOXYLESTERASE"/>
    <property type="match status" value="1"/>
</dbReference>
<comment type="caution">
    <text evidence="3">The sequence shown here is derived from an EMBL/GenBank/DDBJ whole genome shotgun (WGS) entry which is preliminary data.</text>
</comment>
<dbReference type="InterPro" id="IPR029058">
    <property type="entry name" value="AB_hydrolase_fold"/>
</dbReference>
<accession>A0A8J6C2T2</accession>
<evidence type="ECO:0000313" key="4">
    <source>
        <dbReference type="Proteomes" id="UP000770717"/>
    </source>
</evidence>
<evidence type="ECO:0000259" key="2">
    <source>
        <dbReference type="Pfam" id="PF00135"/>
    </source>
</evidence>
<dbReference type="AlphaFoldDB" id="A0A8J6C2T2"/>
<feature type="non-terminal residue" evidence="3">
    <location>
        <position position="1"/>
    </location>
</feature>
<sequence length="156" mass="17276">MQALSNASGCDPASLISCLREKTEEEISEITGSVGPLMFAGRADGKFLPKLALELLTEKAIAPVPFMIGVNNHEFGYIIPRALNMTALERGIQRDVIQQYLRSTGLVRARPEVLKPLMDQYFGNDTDPLRVRDSFLELSGDAMFDFPALSTADFHR</sequence>
<dbReference type="InterPro" id="IPR050309">
    <property type="entry name" value="Type-B_Carboxylest/Lipase"/>
</dbReference>
<dbReference type="EMBL" id="WNTK01025403">
    <property type="protein sequence ID" value="KAG9461257.1"/>
    <property type="molecule type" value="Genomic_DNA"/>
</dbReference>
<evidence type="ECO:0000256" key="1">
    <source>
        <dbReference type="ARBA" id="ARBA00005964"/>
    </source>
</evidence>
<dbReference type="Proteomes" id="UP000770717">
    <property type="component" value="Unassembled WGS sequence"/>
</dbReference>
<dbReference type="OrthoDB" id="3200163at2759"/>
<dbReference type="Gene3D" id="3.40.50.1820">
    <property type="entry name" value="alpha/beta hydrolase"/>
    <property type="match status" value="1"/>
</dbReference>
<protein>
    <recommendedName>
        <fullName evidence="2">Carboxylesterase type B domain-containing protein</fullName>
    </recommendedName>
</protein>
<dbReference type="Pfam" id="PF00135">
    <property type="entry name" value="COesterase"/>
    <property type="match status" value="1"/>
</dbReference>
<feature type="domain" description="Carboxylesterase type B" evidence="2">
    <location>
        <begin position="2"/>
        <end position="155"/>
    </location>
</feature>
<comment type="similarity">
    <text evidence="1">Belongs to the type-B carboxylesterase/lipase family.</text>
</comment>
<keyword evidence="4" id="KW-1185">Reference proteome</keyword>
<name>A0A8J6C2T2_ELECQ</name>
<evidence type="ECO:0000313" key="3">
    <source>
        <dbReference type="EMBL" id="KAG9461257.1"/>
    </source>
</evidence>
<organism evidence="3 4">
    <name type="scientific">Eleutherodactylus coqui</name>
    <name type="common">Puerto Rican coqui</name>
    <dbReference type="NCBI Taxonomy" id="57060"/>
    <lineage>
        <taxon>Eukaryota</taxon>
        <taxon>Metazoa</taxon>
        <taxon>Chordata</taxon>
        <taxon>Craniata</taxon>
        <taxon>Vertebrata</taxon>
        <taxon>Euteleostomi</taxon>
        <taxon>Amphibia</taxon>
        <taxon>Batrachia</taxon>
        <taxon>Anura</taxon>
        <taxon>Neobatrachia</taxon>
        <taxon>Hyloidea</taxon>
        <taxon>Eleutherodactylidae</taxon>
        <taxon>Eleutherodactylinae</taxon>
        <taxon>Eleutherodactylus</taxon>
        <taxon>Eleutherodactylus</taxon>
    </lineage>
</organism>
<proteinExistence type="inferred from homology"/>
<gene>
    <name evidence="3" type="ORF">GDO78_017519</name>
</gene>